<dbReference type="InterPro" id="IPR004559">
    <property type="entry name" value="HemW-like"/>
</dbReference>
<dbReference type="RefSeq" id="WP_145249146.1">
    <property type="nucleotide sequence ID" value="NZ_CP036278.1"/>
</dbReference>
<keyword evidence="5" id="KW-1185">Reference proteome</keyword>
<proteinExistence type="inferred from homology"/>
<dbReference type="Pfam" id="PF04055">
    <property type="entry name" value="Radical_SAM"/>
    <property type="match status" value="1"/>
</dbReference>
<dbReference type="InterPro" id="IPR006638">
    <property type="entry name" value="Elp3/MiaA/NifB-like_rSAM"/>
</dbReference>
<evidence type="ECO:0000259" key="3">
    <source>
        <dbReference type="PROSITE" id="PS51918"/>
    </source>
</evidence>
<evidence type="ECO:0000313" key="4">
    <source>
        <dbReference type="EMBL" id="QDU57781.1"/>
    </source>
</evidence>
<dbReference type="Pfam" id="PF06969">
    <property type="entry name" value="HemN_C"/>
    <property type="match status" value="1"/>
</dbReference>
<name>A0A518ASS0_9BACT</name>
<keyword evidence="2" id="KW-0004">4Fe-4S</keyword>
<keyword evidence="4" id="KW-0560">Oxidoreductase</keyword>
<dbReference type="InterPro" id="IPR010723">
    <property type="entry name" value="HemN_C"/>
</dbReference>
<dbReference type="PROSITE" id="PS51918">
    <property type="entry name" value="RADICAL_SAM"/>
    <property type="match status" value="1"/>
</dbReference>
<dbReference type="SFLD" id="SFLDG01065">
    <property type="entry name" value="anaerobic_coproporphyrinogen-I"/>
    <property type="match status" value="1"/>
</dbReference>
<dbReference type="PANTHER" id="PTHR13932">
    <property type="entry name" value="COPROPORPHYRINIGEN III OXIDASE"/>
    <property type="match status" value="1"/>
</dbReference>
<evidence type="ECO:0000313" key="5">
    <source>
        <dbReference type="Proteomes" id="UP000315750"/>
    </source>
</evidence>
<dbReference type="KEGG" id="amuc:Pan181_40030"/>
<dbReference type="SFLD" id="SFLDG01082">
    <property type="entry name" value="B12-binding_domain_containing"/>
    <property type="match status" value="1"/>
</dbReference>
<comment type="function">
    <text evidence="2">Probably acts as a heme chaperone, transferring heme to an unknown acceptor. Binds one molecule of heme per monomer, possibly covalently. Binds 1 [4Fe-4S] cluster. The cluster is coordinated with 3 cysteines and an exchangeable S-adenosyl-L-methionine.</text>
</comment>
<dbReference type="AlphaFoldDB" id="A0A518ASS0"/>
<sequence>MPQAAYIHVPFCAHRCGYCNFAVVAGRGELVPAYLDAIDRELASLVDEPQPVITLYFGGGTPTQLGCEGLERLGEIVLAHHPLLQSDTRGYEWTIEANPADMSTDMARTIANSGANRLSLGGQSFRPEKLKLLERDHTASDIIRSMQLAHEHKLAVSLDLIFATPDETLDQWHRDLQQAIDLQPEHISVYGLTFEKGTTYWGRLLRGELVESEDELQRDMYLSTIERLNQAGYEHYEVSNFARPGHRSRHNETYWRGDEYFAAGPGAARYVAGVRETNHRSTTTYLRRVQAGESPVAEREQLDHEARARERLVFGLRRLEGVDRQEFQAATGYAVEQLAAEAIDKFVDIGLLQVDDHRVKLTREGLLVSDAMWPEML</sequence>
<evidence type="ECO:0000256" key="2">
    <source>
        <dbReference type="RuleBase" id="RU364116"/>
    </source>
</evidence>
<dbReference type="SMART" id="SM00729">
    <property type="entry name" value="Elp3"/>
    <property type="match status" value="1"/>
</dbReference>
<dbReference type="SUPFAM" id="SSF102114">
    <property type="entry name" value="Radical SAM enzymes"/>
    <property type="match status" value="1"/>
</dbReference>
<dbReference type="PANTHER" id="PTHR13932:SF5">
    <property type="entry name" value="RADICAL S-ADENOSYL METHIONINE DOMAIN-CONTAINING PROTEIN 1, MITOCHONDRIAL"/>
    <property type="match status" value="1"/>
</dbReference>
<keyword evidence="2" id="KW-0479">Metal-binding</keyword>
<dbReference type="Gene3D" id="3.80.30.20">
    <property type="entry name" value="tm_1862 like domain"/>
    <property type="match status" value="1"/>
</dbReference>
<dbReference type="GO" id="GO:0006779">
    <property type="term" value="P:porphyrin-containing compound biosynthetic process"/>
    <property type="evidence" value="ECO:0007669"/>
    <property type="project" value="InterPro"/>
</dbReference>
<comment type="subcellular location">
    <subcellularLocation>
        <location evidence="2">Cytoplasm</location>
    </subcellularLocation>
</comment>
<dbReference type="GO" id="GO:0005737">
    <property type="term" value="C:cytoplasm"/>
    <property type="evidence" value="ECO:0007669"/>
    <property type="project" value="UniProtKB-SubCell"/>
</dbReference>
<protein>
    <recommendedName>
        <fullName evidence="2">Heme chaperone HemW</fullName>
    </recommendedName>
</protein>
<organism evidence="4 5">
    <name type="scientific">Aeoliella mucimassa</name>
    <dbReference type="NCBI Taxonomy" id="2527972"/>
    <lineage>
        <taxon>Bacteria</taxon>
        <taxon>Pseudomonadati</taxon>
        <taxon>Planctomycetota</taxon>
        <taxon>Planctomycetia</taxon>
        <taxon>Pirellulales</taxon>
        <taxon>Lacipirellulaceae</taxon>
        <taxon>Aeoliella</taxon>
    </lineage>
</organism>
<dbReference type="GO" id="GO:0051539">
    <property type="term" value="F:4 iron, 4 sulfur cluster binding"/>
    <property type="evidence" value="ECO:0007669"/>
    <property type="project" value="UniProtKB-UniRule"/>
</dbReference>
<dbReference type="OrthoDB" id="9808022at2"/>
<keyword evidence="2" id="KW-0408">Iron</keyword>
<dbReference type="InterPro" id="IPR023404">
    <property type="entry name" value="rSAM_horseshoe"/>
</dbReference>
<dbReference type="GO" id="GO:0046872">
    <property type="term" value="F:metal ion binding"/>
    <property type="evidence" value="ECO:0007669"/>
    <property type="project" value="UniProtKB-UniRule"/>
</dbReference>
<dbReference type="NCBIfam" id="TIGR00539">
    <property type="entry name" value="hemN_rel"/>
    <property type="match status" value="1"/>
</dbReference>
<keyword evidence="2" id="KW-0963">Cytoplasm</keyword>
<dbReference type="SFLD" id="SFLDF00562">
    <property type="entry name" value="HemN-like__clustered_with_heat"/>
    <property type="match status" value="1"/>
</dbReference>
<dbReference type="SFLD" id="SFLDS00029">
    <property type="entry name" value="Radical_SAM"/>
    <property type="match status" value="1"/>
</dbReference>
<dbReference type="GO" id="GO:0004109">
    <property type="term" value="F:coproporphyrinogen oxidase activity"/>
    <property type="evidence" value="ECO:0007669"/>
    <property type="project" value="InterPro"/>
</dbReference>
<evidence type="ECO:0000256" key="1">
    <source>
        <dbReference type="ARBA" id="ARBA00006100"/>
    </source>
</evidence>
<gene>
    <name evidence="4" type="ORF">Pan181_40030</name>
</gene>
<keyword evidence="2" id="KW-0411">Iron-sulfur</keyword>
<keyword evidence="2" id="KW-0143">Chaperone</keyword>
<reference evidence="4 5" key="1">
    <citation type="submission" date="2019-02" db="EMBL/GenBank/DDBJ databases">
        <title>Deep-cultivation of Planctomycetes and their phenomic and genomic characterization uncovers novel biology.</title>
        <authorList>
            <person name="Wiegand S."/>
            <person name="Jogler M."/>
            <person name="Boedeker C."/>
            <person name="Pinto D."/>
            <person name="Vollmers J."/>
            <person name="Rivas-Marin E."/>
            <person name="Kohn T."/>
            <person name="Peeters S.H."/>
            <person name="Heuer A."/>
            <person name="Rast P."/>
            <person name="Oberbeckmann S."/>
            <person name="Bunk B."/>
            <person name="Jeske O."/>
            <person name="Meyerdierks A."/>
            <person name="Storesund J.E."/>
            <person name="Kallscheuer N."/>
            <person name="Luecker S."/>
            <person name="Lage O.M."/>
            <person name="Pohl T."/>
            <person name="Merkel B.J."/>
            <person name="Hornburger P."/>
            <person name="Mueller R.-W."/>
            <person name="Bruemmer F."/>
            <person name="Labrenz M."/>
            <person name="Spormann A.M."/>
            <person name="Op den Camp H."/>
            <person name="Overmann J."/>
            <person name="Amann R."/>
            <person name="Jetten M.S.M."/>
            <person name="Mascher T."/>
            <person name="Medema M.H."/>
            <person name="Devos D.P."/>
            <person name="Kaster A.-K."/>
            <person name="Ovreas L."/>
            <person name="Rohde M."/>
            <person name="Galperin M.Y."/>
            <person name="Jogler C."/>
        </authorList>
    </citation>
    <scope>NUCLEOTIDE SEQUENCE [LARGE SCALE GENOMIC DNA]</scope>
    <source>
        <strain evidence="4 5">Pan181</strain>
    </source>
</reference>
<keyword evidence="2" id="KW-0949">S-adenosyl-L-methionine</keyword>
<comment type="similarity">
    <text evidence="1">Belongs to the anaerobic coproporphyrinogen-III oxidase family. HemW subfamily.</text>
</comment>
<keyword evidence="2" id="KW-0349">Heme</keyword>
<accession>A0A518ASS0</accession>
<dbReference type="InterPro" id="IPR007197">
    <property type="entry name" value="rSAM"/>
</dbReference>
<feature type="domain" description="Radical SAM core" evidence="3">
    <location>
        <begin position="1"/>
        <end position="234"/>
    </location>
</feature>
<dbReference type="CDD" id="cd01335">
    <property type="entry name" value="Radical_SAM"/>
    <property type="match status" value="1"/>
</dbReference>
<dbReference type="InterPro" id="IPR058240">
    <property type="entry name" value="rSAM_sf"/>
</dbReference>
<dbReference type="EMBL" id="CP036278">
    <property type="protein sequence ID" value="QDU57781.1"/>
    <property type="molecule type" value="Genomic_DNA"/>
</dbReference>
<dbReference type="InterPro" id="IPR034505">
    <property type="entry name" value="Coproporphyrinogen-III_oxidase"/>
</dbReference>
<dbReference type="Proteomes" id="UP000315750">
    <property type="component" value="Chromosome"/>
</dbReference>